<accession>A0ABS8IDY3</accession>
<dbReference type="EMBL" id="JAIVFQ010000049">
    <property type="protein sequence ID" value="MCC5602393.1"/>
    <property type="molecule type" value="Genomic_DNA"/>
</dbReference>
<organism evidence="1 2">
    <name type="scientific">Nostoc favosum CHAB5714</name>
    <dbReference type="NCBI Taxonomy" id="2780399"/>
    <lineage>
        <taxon>Bacteria</taxon>
        <taxon>Bacillati</taxon>
        <taxon>Cyanobacteriota</taxon>
        <taxon>Cyanophyceae</taxon>
        <taxon>Nostocales</taxon>
        <taxon>Nostocaceae</taxon>
        <taxon>Nostoc</taxon>
        <taxon>Nostoc favosum</taxon>
    </lineage>
</organism>
<evidence type="ECO:0008006" key="3">
    <source>
        <dbReference type="Google" id="ProtNLM"/>
    </source>
</evidence>
<dbReference type="Proteomes" id="UP001199525">
    <property type="component" value="Unassembled WGS sequence"/>
</dbReference>
<proteinExistence type="predicted"/>
<evidence type="ECO:0000313" key="1">
    <source>
        <dbReference type="EMBL" id="MCC5602393.1"/>
    </source>
</evidence>
<name>A0ABS8IDY3_9NOSO</name>
<gene>
    <name evidence="1" type="ORF">LC586_25160</name>
</gene>
<protein>
    <recommendedName>
        <fullName evidence="3">Bacteriocin</fullName>
    </recommendedName>
</protein>
<evidence type="ECO:0000313" key="2">
    <source>
        <dbReference type="Proteomes" id="UP001199525"/>
    </source>
</evidence>
<comment type="caution">
    <text evidence="1">The sequence shown here is derived from an EMBL/GenBank/DDBJ whole genome shotgun (WGS) entry which is preliminary data.</text>
</comment>
<sequence>MNLQRHSLVIEDMEWQEELTDADLQAVVGGTGGTVDVVVEETTDSASEIGRNTSRVIDQVQEIGGTAGRAGAGLLRGLT</sequence>
<dbReference type="RefSeq" id="WP_229487558.1">
    <property type="nucleotide sequence ID" value="NZ_JAIVFQ010000049.1"/>
</dbReference>
<reference evidence="1 2" key="1">
    <citation type="journal article" date="2021" name="Microorganisms">
        <title>Genome Evolution of Filamentous Cyanobacterium Nostoc Species: From Facultative Symbiosis to Free Living.</title>
        <authorList>
            <person name="Huo D."/>
            <person name="Li H."/>
            <person name="Cai F."/>
            <person name="Guo X."/>
            <person name="Qiao Z."/>
            <person name="Wang W."/>
            <person name="Yu G."/>
            <person name="Li R."/>
        </authorList>
    </citation>
    <scope>NUCLEOTIDE SEQUENCE [LARGE SCALE GENOMIC DNA]</scope>
    <source>
        <strain evidence="1 2">CHAB 5714</strain>
    </source>
</reference>
<keyword evidence="2" id="KW-1185">Reference proteome</keyword>